<dbReference type="InterPro" id="IPR011990">
    <property type="entry name" value="TPR-like_helical_dom_sf"/>
</dbReference>
<sequence>MLSHKDCSVFWVPAVDAISFENAYREVGQALGVRLEDDKADVKLLVKAALEYERIGSWLLVVDNADDLKLVTELSKYLPSSRKGSVLFTTRNHATVLRLDSQPESVEKIREMSRHEALNLLKKNAGESLCRDSVSTETLLDFLADFPLAISQASTYMFQSGTSTKLYLAYYQSSDETKVRLLSKDFQDRGRYELTKNPVATTWLILFDHITRDQPLAAEYLRFMCFLAEKDIPKLLLPPSGVDLEEEAIGTLKGYAFITQRDHPNSYDMHRLVRLATRGEHPDILHSINNLANILDSQGKYEEAERKYRQTLELREKVLGREHPGTLDSINNLANVLDSQGKYKESEKTHRQTPELREKVLGREHPDTLKSMNNLANVLDSQGKYEEAEEAEQTLELDREHPTHLVVWMLVFGAARSLLLVTRPIC</sequence>
<dbReference type="AlphaFoldDB" id="A0A1Y2DCC9"/>
<dbReference type="PRINTS" id="PR00381">
    <property type="entry name" value="KINESINLIGHT"/>
</dbReference>
<dbReference type="PANTHER" id="PTHR46082:SF6">
    <property type="entry name" value="AAA+ ATPASE DOMAIN-CONTAINING PROTEIN-RELATED"/>
    <property type="match status" value="1"/>
</dbReference>
<dbReference type="STRING" id="1141098.A0A1Y2DCC9"/>
<evidence type="ECO:0000313" key="2">
    <source>
        <dbReference type="Proteomes" id="UP000193689"/>
    </source>
</evidence>
<dbReference type="OrthoDB" id="626167at2759"/>
<dbReference type="EMBL" id="MCFJ01000021">
    <property type="protein sequence ID" value="ORY56847.1"/>
    <property type="molecule type" value="Genomic_DNA"/>
</dbReference>
<dbReference type="InterPro" id="IPR053137">
    <property type="entry name" value="NLR-like"/>
</dbReference>
<dbReference type="Pfam" id="PF13424">
    <property type="entry name" value="TPR_12"/>
    <property type="match status" value="1"/>
</dbReference>
<accession>A0A1Y2DCC9</accession>
<dbReference type="Gene3D" id="3.40.50.300">
    <property type="entry name" value="P-loop containing nucleotide triphosphate hydrolases"/>
    <property type="match status" value="1"/>
</dbReference>
<keyword evidence="2" id="KW-1185">Reference proteome</keyword>
<organism evidence="1 2">
    <name type="scientific">Pseudomassariella vexata</name>
    <dbReference type="NCBI Taxonomy" id="1141098"/>
    <lineage>
        <taxon>Eukaryota</taxon>
        <taxon>Fungi</taxon>
        <taxon>Dikarya</taxon>
        <taxon>Ascomycota</taxon>
        <taxon>Pezizomycotina</taxon>
        <taxon>Sordariomycetes</taxon>
        <taxon>Xylariomycetidae</taxon>
        <taxon>Amphisphaeriales</taxon>
        <taxon>Pseudomassariaceae</taxon>
        <taxon>Pseudomassariella</taxon>
    </lineage>
</organism>
<dbReference type="Pfam" id="PF13374">
    <property type="entry name" value="TPR_10"/>
    <property type="match status" value="1"/>
</dbReference>
<dbReference type="SUPFAM" id="SSF52540">
    <property type="entry name" value="P-loop containing nucleoside triphosphate hydrolases"/>
    <property type="match status" value="1"/>
</dbReference>
<name>A0A1Y2DCC9_9PEZI</name>
<comment type="caution">
    <text evidence="1">The sequence shown here is derived from an EMBL/GenBank/DDBJ whole genome shotgun (WGS) entry which is preliminary data.</text>
</comment>
<dbReference type="InParanoid" id="A0A1Y2DCC9"/>
<dbReference type="SMART" id="SM00028">
    <property type="entry name" value="TPR"/>
    <property type="match status" value="3"/>
</dbReference>
<dbReference type="RefSeq" id="XP_040710314.1">
    <property type="nucleotide sequence ID" value="XM_040864502.1"/>
</dbReference>
<dbReference type="Proteomes" id="UP000193689">
    <property type="component" value="Unassembled WGS sequence"/>
</dbReference>
<dbReference type="InterPro" id="IPR027417">
    <property type="entry name" value="P-loop_NTPase"/>
</dbReference>
<dbReference type="SUPFAM" id="SSF48452">
    <property type="entry name" value="TPR-like"/>
    <property type="match status" value="1"/>
</dbReference>
<proteinExistence type="predicted"/>
<evidence type="ECO:0000313" key="1">
    <source>
        <dbReference type="EMBL" id="ORY56847.1"/>
    </source>
</evidence>
<protein>
    <submittedName>
        <fullName evidence="1">Uncharacterized protein</fullName>
    </submittedName>
</protein>
<dbReference type="Gene3D" id="1.25.40.10">
    <property type="entry name" value="Tetratricopeptide repeat domain"/>
    <property type="match status" value="1"/>
</dbReference>
<reference evidence="1 2" key="1">
    <citation type="submission" date="2016-07" db="EMBL/GenBank/DDBJ databases">
        <title>Pervasive Adenine N6-methylation of Active Genes in Fungi.</title>
        <authorList>
            <consortium name="DOE Joint Genome Institute"/>
            <person name="Mondo S.J."/>
            <person name="Dannebaum R.O."/>
            <person name="Kuo R.C."/>
            <person name="Labutti K."/>
            <person name="Haridas S."/>
            <person name="Kuo A."/>
            <person name="Salamov A."/>
            <person name="Ahrendt S.R."/>
            <person name="Lipzen A."/>
            <person name="Sullivan W."/>
            <person name="Andreopoulos W.B."/>
            <person name="Clum A."/>
            <person name="Lindquist E."/>
            <person name="Daum C."/>
            <person name="Ramamoorthy G.K."/>
            <person name="Gryganskyi A."/>
            <person name="Culley D."/>
            <person name="Magnuson J.K."/>
            <person name="James T.Y."/>
            <person name="O'Malley M.A."/>
            <person name="Stajich J.E."/>
            <person name="Spatafora J.W."/>
            <person name="Visel A."/>
            <person name="Grigoriev I.V."/>
        </authorList>
    </citation>
    <scope>NUCLEOTIDE SEQUENCE [LARGE SCALE GENOMIC DNA]</scope>
    <source>
        <strain evidence="1 2">CBS 129021</strain>
    </source>
</reference>
<dbReference type="PANTHER" id="PTHR46082">
    <property type="entry name" value="ATP/GTP-BINDING PROTEIN-RELATED"/>
    <property type="match status" value="1"/>
</dbReference>
<gene>
    <name evidence="1" type="ORF">BCR38DRAFT_490295</name>
</gene>
<dbReference type="GeneID" id="63780714"/>
<dbReference type="InterPro" id="IPR019734">
    <property type="entry name" value="TPR_rpt"/>
</dbReference>